<proteinExistence type="predicted"/>
<protein>
    <submittedName>
        <fullName evidence="3">Uncharacterized protein</fullName>
    </submittedName>
</protein>
<keyword evidence="2" id="KW-1133">Transmembrane helix</keyword>
<feature type="region of interest" description="Disordered" evidence="1">
    <location>
        <begin position="56"/>
        <end position="105"/>
    </location>
</feature>
<reference evidence="3 4" key="1">
    <citation type="submission" date="2023-04" db="EMBL/GenBank/DDBJ databases">
        <title>Luteimonas sp. M1R5S18.</title>
        <authorList>
            <person name="Sun J.-Q."/>
        </authorList>
    </citation>
    <scope>NUCLEOTIDE SEQUENCE [LARGE SCALE GENOMIC DNA]</scope>
    <source>
        <strain evidence="3 4">M1R5S18</strain>
    </source>
</reference>
<feature type="transmembrane region" description="Helical" evidence="2">
    <location>
        <begin position="12"/>
        <end position="34"/>
    </location>
</feature>
<evidence type="ECO:0000313" key="4">
    <source>
        <dbReference type="Proteomes" id="UP001156831"/>
    </source>
</evidence>
<feature type="compositionally biased region" description="Low complexity" evidence="1">
    <location>
        <begin position="58"/>
        <end position="71"/>
    </location>
</feature>
<keyword evidence="2" id="KW-0812">Transmembrane</keyword>
<dbReference type="Proteomes" id="UP001156831">
    <property type="component" value="Unassembled WGS sequence"/>
</dbReference>
<evidence type="ECO:0000256" key="1">
    <source>
        <dbReference type="SAM" id="MobiDB-lite"/>
    </source>
</evidence>
<evidence type="ECO:0000256" key="2">
    <source>
        <dbReference type="SAM" id="Phobius"/>
    </source>
</evidence>
<evidence type="ECO:0000313" key="3">
    <source>
        <dbReference type="EMBL" id="MDH5831962.1"/>
    </source>
</evidence>
<gene>
    <name evidence="3" type="ORF">QFW80_15705</name>
</gene>
<comment type="caution">
    <text evidence="3">The sequence shown here is derived from an EMBL/GenBank/DDBJ whole genome shotgun (WGS) entry which is preliminary data.</text>
</comment>
<keyword evidence="2" id="KW-0472">Membrane</keyword>
<dbReference type="EMBL" id="JARXRN010000028">
    <property type="protein sequence ID" value="MDH5831962.1"/>
    <property type="molecule type" value="Genomic_DNA"/>
</dbReference>
<name>A0ABT6JMT3_9GAMM</name>
<dbReference type="RefSeq" id="WP_280602908.1">
    <property type="nucleotide sequence ID" value="NZ_JARXRN010000028.1"/>
</dbReference>
<sequence length="214" mass="22538">MDSPTSVRPSLPAWALVAIVGLAFALGIALALLWERRAPAASEAVPTPVNVVGGGVRPTGSAPSSPRAAAPVQTARPRGMESSSPTTQRDAFSGYESNFRDDSSVDPAWAPTAERSLLDAAVEESLVELGVPDEFNARCMRRMCKVQMAFDSAQQANDWADLYVLGMAEAVTSVRTMIVPRPDGRTEVIIYGARAGSESLLAGRAAGGNTQPRP</sequence>
<organism evidence="3 4">
    <name type="scientific">Luteimonas rhizosphaericola</name>
    <dbReference type="NCBI Taxonomy" id="3042024"/>
    <lineage>
        <taxon>Bacteria</taxon>
        <taxon>Pseudomonadati</taxon>
        <taxon>Pseudomonadota</taxon>
        <taxon>Gammaproteobacteria</taxon>
        <taxon>Lysobacterales</taxon>
        <taxon>Lysobacteraceae</taxon>
        <taxon>Luteimonas</taxon>
    </lineage>
</organism>
<feature type="compositionally biased region" description="Polar residues" evidence="1">
    <location>
        <begin position="81"/>
        <end position="90"/>
    </location>
</feature>
<accession>A0ABT6JMT3</accession>
<keyword evidence="4" id="KW-1185">Reference proteome</keyword>